<feature type="compositionally biased region" description="Polar residues" evidence="1">
    <location>
        <begin position="51"/>
        <end position="60"/>
    </location>
</feature>
<proteinExistence type="predicted"/>
<dbReference type="Proteomes" id="UP000199051">
    <property type="component" value="Unassembled WGS sequence"/>
</dbReference>
<feature type="region of interest" description="Disordered" evidence="1">
    <location>
        <begin position="112"/>
        <end position="139"/>
    </location>
</feature>
<name>A0A1H9T234_9PSEU</name>
<feature type="region of interest" description="Disordered" evidence="1">
    <location>
        <begin position="28"/>
        <end position="73"/>
    </location>
</feature>
<gene>
    <name evidence="2" type="ORF">SAMN04487818_10632</name>
</gene>
<reference evidence="3" key="1">
    <citation type="submission" date="2016-10" db="EMBL/GenBank/DDBJ databases">
        <authorList>
            <person name="Varghese N."/>
            <person name="Submissions S."/>
        </authorList>
    </citation>
    <scope>NUCLEOTIDE SEQUENCE [LARGE SCALE GENOMIC DNA]</scope>
    <source>
        <strain evidence="3">DSM 44260</strain>
    </source>
</reference>
<sequence length="283" mass="30927">MAGGGADSQHAAASTRAQCRPITAAAGGAIRVGHRSSASCHRPTRRHRPQWASSISTSGRALQCRRVSRRRQTHDEVPVVEAVPRLSGYPAPGELDDFAFPVGVRLVDDVHRRHEKSPRLPGTPHRRCRRRRREDDRVRGQSLPLARRSLAVRLWWSSGRIGGFGVDGVTGRPLAGVGGRFGGFRFDVAYRHVEVPLRFWRASRRRSTVVDVLWTLRAAALSSSPGAAAVPRAAFPLTWLDFSGGRKRPYTCGPPVRTASGPRSHRPGQSICPLLATTITAPT</sequence>
<dbReference type="AlphaFoldDB" id="A0A1H9T234"/>
<dbReference type="STRING" id="155974.SAMN04487818_10632"/>
<organism evidence="2 3">
    <name type="scientific">Actinokineospora terrae</name>
    <dbReference type="NCBI Taxonomy" id="155974"/>
    <lineage>
        <taxon>Bacteria</taxon>
        <taxon>Bacillati</taxon>
        <taxon>Actinomycetota</taxon>
        <taxon>Actinomycetes</taxon>
        <taxon>Pseudonocardiales</taxon>
        <taxon>Pseudonocardiaceae</taxon>
        <taxon>Actinokineospora</taxon>
    </lineage>
</organism>
<accession>A0A1H9T234</accession>
<keyword evidence="3" id="KW-1185">Reference proteome</keyword>
<evidence type="ECO:0000256" key="1">
    <source>
        <dbReference type="SAM" id="MobiDB-lite"/>
    </source>
</evidence>
<evidence type="ECO:0000313" key="3">
    <source>
        <dbReference type="Proteomes" id="UP000199051"/>
    </source>
</evidence>
<protein>
    <submittedName>
        <fullName evidence="2">Uncharacterized protein</fullName>
    </submittedName>
</protein>
<evidence type="ECO:0000313" key="2">
    <source>
        <dbReference type="EMBL" id="SER91201.1"/>
    </source>
</evidence>
<dbReference type="EMBL" id="FOGI01000006">
    <property type="protein sequence ID" value="SER91201.1"/>
    <property type="molecule type" value="Genomic_DNA"/>
</dbReference>